<evidence type="ECO:0000313" key="24">
    <source>
        <dbReference type="Proteomes" id="UP001152799"/>
    </source>
</evidence>
<dbReference type="EMBL" id="OU892279">
    <property type="protein sequence ID" value="CAG9765597.1"/>
    <property type="molecule type" value="Genomic_DNA"/>
</dbReference>
<dbReference type="SMART" id="SM00467">
    <property type="entry name" value="GS"/>
    <property type="match status" value="1"/>
</dbReference>
<keyword evidence="24" id="KW-1185">Reference proteome</keyword>
<name>A0A9N9MMI2_9CUCU</name>
<dbReference type="InterPro" id="IPR017441">
    <property type="entry name" value="Protein_kinase_ATP_BS"/>
</dbReference>
<dbReference type="GO" id="GO:0005524">
    <property type="term" value="F:ATP binding"/>
    <property type="evidence" value="ECO:0007669"/>
    <property type="project" value="UniProtKB-UniRule"/>
</dbReference>
<comment type="catalytic activity">
    <reaction evidence="16">
        <text>L-seryl-[receptor-protein] + ATP = O-phospho-L-seryl-[receptor-protein] + ADP + H(+)</text>
        <dbReference type="Rhea" id="RHEA:18673"/>
        <dbReference type="Rhea" id="RHEA-COMP:11022"/>
        <dbReference type="Rhea" id="RHEA-COMP:11023"/>
        <dbReference type="ChEBI" id="CHEBI:15378"/>
        <dbReference type="ChEBI" id="CHEBI:29999"/>
        <dbReference type="ChEBI" id="CHEBI:30616"/>
        <dbReference type="ChEBI" id="CHEBI:83421"/>
        <dbReference type="ChEBI" id="CHEBI:456216"/>
        <dbReference type="EC" id="2.7.11.30"/>
    </reaction>
</comment>
<keyword evidence="19" id="KW-0464">Manganese</keyword>
<evidence type="ECO:0000256" key="12">
    <source>
        <dbReference type="ARBA" id="ARBA00022989"/>
    </source>
</evidence>
<evidence type="ECO:0000256" key="14">
    <source>
        <dbReference type="ARBA" id="ARBA00023170"/>
    </source>
</evidence>
<evidence type="ECO:0000256" key="8">
    <source>
        <dbReference type="ARBA" id="ARBA00022741"/>
    </source>
</evidence>
<evidence type="ECO:0000256" key="10">
    <source>
        <dbReference type="ARBA" id="ARBA00022840"/>
    </source>
</evidence>
<comment type="similarity">
    <text evidence="2 19">Belongs to the protein kinase superfamily. TKL Ser/Thr protein kinase family. TGFB receptor subfamily.</text>
</comment>
<dbReference type="InterPro" id="IPR008271">
    <property type="entry name" value="Ser/Thr_kinase_AS"/>
</dbReference>
<evidence type="ECO:0000256" key="9">
    <source>
        <dbReference type="ARBA" id="ARBA00022777"/>
    </source>
</evidence>
<evidence type="ECO:0000259" key="22">
    <source>
        <dbReference type="PROSITE" id="PS51256"/>
    </source>
</evidence>
<evidence type="ECO:0000256" key="2">
    <source>
        <dbReference type="ARBA" id="ARBA00009605"/>
    </source>
</evidence>
<keyword evidence="12 19" id="KW-1133">Transmembrane helix</keyword>
<accession>A0A9N9MMI2</accession>
<feature type="domain" description="GS" evidence="22">
    <location>
        <begin position="232"/>
        <end position="261"/>
    </location>
</feature>
<dbReference type="Pfam" id="PF01064">
    <property type="entry name" value="Activin_recp"/>
    <property type="match status" value="1"/>
</dbReference>
<evidence type="ECO:0000256" key="18">
    <source>
        <dbReference type="PROSITE-ProRule" id="PRU10141"/>
    </source>
</evidence>
<evidence type="ECO:0000256" key="3">
    <source>
        <dbReference type="ARBA" id="ARBA00022527"/>
    </source>
</evidence>
<dbReference type="PANTHER" id="PTHR23255">
    <property type="entry name" value="TRANSFORMING GROWTH FACTOR-BETA RECEPTOR TYPE I AND II"/>
    <property type="match status" value="1"/>
</dbReference>
<feature type="signal peptide" evidence="20">
    <location>
        <begin position="1"/>
        <end position="21"/>
    </location>
</feature>
<dbReference type="GO" id="GO:0046872">
    <property type="term" value="F:metal ion binding"/>
    <property type="evidence" value="ECO:0007669"/>
    <property type="project" value="UniProtKB-KW"/>
</dbReference>
<dbReference type="InterPro" id="IPR001245">
    <property type="entry name" value="Ser-Thr/Tyr_kinase_cat_dom"/>
</dbReference>
<dbReference type="InterPro" id="IPR000472">
    <property type="entry name" value="Activin_recp"/>
</dbReference>
<dbReference type="PRINTS" id="PR00653">
    <property type="entry name" value="ACTIVIN2R"/>
</dbReference>
<comment type="cofactor">
    <cofactor evidence="19">
        <name>Mg(2+)</name>
        <dbReference type="ChEBI" id="CHEBI:18420"/>
    </cofactor>
    <cofactor evidence="19">
        <name>Mn(2+)</name>
        <dbReference type="ChEBI" id="CHEBI:29035"/>
    </cofactor>
</comment>
<evidence type="ECO:0000256" key="1">
    <source>
        <dbReference type="ARBA" id="ARBA00004479"/>
    </source>
</evidence>
<dbReference type="InterPro" id="IPR000333">
    <property type="entry name" value="TGFB_receptor"/>
</dbReference>
<proteinExistence type="inferred from homology"/>
<keyword evidence="15" id="KW-0325">Glycoprotein</keyword>
<dbReference type="FunFam" id="1.10.510.10:FF:000018">
    <property type="entry name" value="Receptor protein serine/threonine kinase"/>
    <property type="match status" value="1"/>
</dbReference>
<evidence type="ECO:0000256" key="15">
    <source>
        <dbReference type="ARBA" id="ARBA00023180"/>
    </source>
</evidence>
<keyword evidence="10 18" id="KW-0067">ATP-binding</keyword>
<evidence type="ECO:0000256" key="20">
    <source>
        <dbReference type="SAM" id="SignalP"/>
    </source>
</evidence>
<dbReference type="GO" id="GO:0006950">
    <property type="term" value="P:response to stress"/>
    <property type="evidence" value="ECO:0007669"/>
    <property type="project" value="UniProtKB-ARBA"/>
</dbReference>
<keyword evidence="5 19" id="KW-0812">Transmembrane</keyword>
<sequence length="568" mass="64148">MAASRFVNCLFIFLIFHYTSAVIQKRPALNEDPEEDEDYTDNYPGKPPPDFLDRQENVNTLQYVQQKGFKCHSCNPPNCDHPTICHNAVQCWKSRVRESSGDESVSRGCTTKSEQLIFVCKTPSFTAQGKRHASGQYRVDCCEGDYCNNGTFPNLPPVFKEAPGSYSESFMFGLKMVAAILGPAIVLGSMGLLVLYFLRKIHRNRLCNETRLDPEQYYATDELLRATAAGDSTLREYLEHSMTSGSGSGLPLLIQRTMAKQISLVECIGKGRYGEVWRGVWHGENVAVKIFFSRDEASWNRETEIYSTILLRHENILGYIGSDMTSRNSCTQLWLITHYHSLGSLYDYLNHTTLSHAQMIMVCLSIANGLVHLHTEIFGMQGKPAIAHRDIKSKNILVKSNGTCCIADFGLAVTHTQTTDKLDIGSNPRVGTKRYMAPEVLDETIRMDCFNSFRKSDIYAFGLVLWEICRRTISNGIVEDYKPPFSDVVPSDPSFEDMRKVVCDDQQRPIVPNRWTSDSVLSGMAKIMRECWHQNPNVRLPALRIKKSLVKLANSDNLIILEDVEVCV</sequence>
<dbReference type="PANTHER" id="PTHR23255:SF72">
    <property type="entry name" value="RECEPTOR PROTEIN SERINE_THREONINE KINASE"/>
    <property type="match status" value="1"/>
</dbReference>
<feature type="transmembrane region" description="Helical" evidence="19">
    <location>
        <begin position="176"/>
        <end position="198"/>
    </location>
</feature>
<reference evidence="23" key="1">
    <citation type="submission" date="2022-01" db="EMBL/GenBank/DDBJ databases">
        <authorList>
            <person name="King R."/>
        </authorList>
    </citation>
    <scope>NUCLEOTIDE SEQUENCE</scope>
</reference>
<dbReference type="Pfam" id="PF08515">
    <property type="entry name" value="TGF_beta_GS"/>
    <property type="match status" value="1"/>
</dbReference>
<evidence type="ECO:0000313" key="23">
    <source>
        <dbReference type="EMBL" id="CAG9765597.1"/>
    </source>
</evidence>
<dbReference type="OrthoDB" id="69842at2759"/>
<dbReference type="Gene3D" id="1.10.510.10">
    <property type="entry name" value="Transferase(Phosphotransferase) domain 1"/>
    <property type="match status" value="1"/>
</dbReference>
<evidence type="ECO:0000256" key="7">
    <source>
        <dbReference type="ARBA" id="ARBA00022729"/>
    </source>
</evidence>
<evidence type="ECO:0000259" key="21">
    <source>
        <dbReference type="PROSITE" id="PS50011"/>
    </source>
</evidence>
<evidence type="ECO:0000256" key="13">
    <source>
        <dbReference type="ARBA" id="ARBA00023136"/>
    </source>
</evidence>
<keyword evidence="4 19" id="KW-0808">Transferase</keyword>
<dbReference type="InterPro" id="IPR003605">
    <property type="entry name" value="GS_dom"/>
</dbReference>
<keyword evidence="14 19" id="KW-0675">Receptor</keyword>
<evidence type="ECO:0000256" key="16">
    <source>
        <dbReference type="ARBA" id="ARBA00047681"/>
    </source>
</evidence>
<dbReference type="GO" id="GO:0071363">
    <property type="term" value="P:cellular response to growth factor stimulus"/>
    <property type="evidence" value="ECO:0007669"/>
    <property type="project" value="TreeGrafter"/>
</dbReference>
<dbReference type="Gene3D" id="2.10.60.10">
    <property type="entry name" value="CD59"/>
    <property type="match status" value="1"/>
</dbReference>
<dbReference type="InterPro" id="IPR045860">
    <property type="entry name" value="Snake_toxin-like_sf"/>
</dbReference>
<dbReference type="SUPFAM" id="SSF56112">
    <property type="entry name" value="Protein kinase-like (PK-like)"/>
    <property type="match status" value="1"/>
</dbReference>
<evidence type="ECO:0000256" key="17">
    <source>
        <dbReference type="ARBA" id="ARBA00048773"/>
    </source>
</evidence>
<dbReference type="InterPro" id="IPR011009">
    <property type="entry name" value="Kinase-like_dom_sf"/>
</dbReference>
<dbReference type="FunFam" id="3.30.200.20:FF:000064">
    <property type="entry name" value="Receptor protein serine/threonine kinase"/>
    <property type="match status" value="1"/>
</dbReference>
<feature type="chain" id="PRO_5040198570" description="Serine/threonine-protein kinase receptor" evidence="20">
    <location>
        <begin position="22"/>
        <end position="568"/>
    </location>
</feature>
<feature type="binding site" evidence="18">
    <location>
        <position position="289"/>
    </location>
    <ligand>
        <name>ATP</name>
        <dbReference type="ChEBI" id="CHEBI:30616"/>
    </ligand>
</feature>
<keyword evidence="7 20" id="KW-0732">Signal</keyword>
<dbReference type="CDD" id="cd23600">
    <property type="entry name" value="TFP_LU_ECD_Sax"/>
    <property type="match status" value="1"/>
</dbReference>
<dbReference type="PROSITE" id="PS00108">
    <property type="entry name" value="PROTEIN_KINASE_ST"/>
    <property type="match status" value="1"/>
</dbReference>
<evidence type="ECO:0000256" key="4">
    <source>
        <dbReference type="ARBA" id="ARBA00022679"/>
    </source>
</evidence>
<dbReference type="PROSITE" id="PS50011">
    <property type="entry name" value="PROTEIN_KINASE_DOM"/>
    <property type="match status" value="1"/>
</dbReference>
<keyword evidence="3 19" id="KW-0723">Serine/threonine-protein kinase</keyword>
<dbReference type="SUPFAM" id="SSF57302">
    <property type="entry name" value="Snake toxin-like"/>
    <property type="match status" value="1"/>
</dbReference>
<keyword evidence="13 19" id="KW-0472">Membrane</keyword>
<keyword evidence="6 19" id="KW-0479">Metal-binding</keyword>
<evidence type="ECO:0000256" key="19">
    <source>
        <dbReference type="RuleBase" id="RU361271"/>
    </source>
</evidence>
<feature type="domain" description="Protein kinase" evidence="21">
    <location>
        <begin position="262"/>
        <end position="550"/>
    </location>
</feature>
<dbReference type="Pfam" id="PF07714">
    <property type="entry name" value="PK_Tyr_Ser-Thr"/>
    <property type="match status" value="1"/>
</dbReference>
<dbReference type="InterPro" id="IPR000719">
    <property type="entry name" value="Prot_kinase_dom"/>
</dbReference>
<comment type="catalytic activity">
    <reaction evidence="17 19">
        <text>L-threonyl-[receptor-protein] + ATP = O-phospho-L-threonyl-[receptor-protein] + ADP + H(+)</text>
        <dbReference type="Rhea" id="RHEA:44880"/>
        <dbReference type="Rhea" id="RHEA-COMP:11024"/>
        <dbReference type="Rhea" id="RHEA-COMP:11025"/>
        <dbReference type="ChEBI" id="CHEBI:15378"/>
        <dbReference type="ChEBI" id="CHEBI:30013"/>
        <dbReference type="ChEBI" id="CHEBI:30616"/>
        <dbReference type="ChEBI" id="CHEBI:61977"/>
        <dbReference type="ChEBI" id="CHEBI:456216"/>
        <dbReference type="EC" id="2.7.11.30"/>
    </reaction>
</comment>
<keyword evidence="8 18" id="KW-0547">Nucleotide-binding</keyword>
<evidence type="ECO:0000256" key="11">
    <source>
        <dbReference type="ARBA" id="ARBA00022842"/>
    </source>
</evidence>
<dbReference type="GO" id="GO:0004675">
    <property type="term" value="F:transmembrane receptor protein serine/threonine kinase activity"/>
    <property type="evidence" value="ECO:0007669"/>
    <property type="project" value="UniProtKB-EC"/>
</dbReference>
<dbReference type="Proteomes" id="UP001152799">
    <property type="component" value="Chromosome 3"/>
</dbReference>
<evidence type="ECO:0000256" key="6">
    <source>
        <dbReference type="ARBA" id="ARBA00022723"/>
    </source>
</evidence>
<dbReference type="PROSITE" id="PS51256">
    <property type="entry name" value="GS"/>
    <property type="match status" value="1"/>
</dbReference>
<dbReference type="AlphaFoldDB" id="A0A9N9MMI2"/>
<dbReference type="SMART" id="SM00220">
    <property type="entry name" value="S_TKc"/>
    <property type="match status" value="1"/>
</dbReference>
<dbReference type="Gene3D" id="3.30.200.20">
    <property type="entry name" value="Phosphorylase Kinase, domain 1"/>
    <property type="match status" value="1"/>
</dbReference>
<comment type="subcellular location">
    <subcellularLocation>
        <location evidence="1 19">Membrane</location>
        <topology evidence="1 19">Single-pass type I membrane protein</topology>
    </subcellularLocation>
</comment>
<protein>
    <recommendedName>
        <fullName evidence="19">Serine/threonine-protein kinase receptor</fullName>
        <ecNumber evidence="19">2.7.11.30</ecNumber>
    </recommendedName>
</protein>
<dbReference type="EC" id="2.7.11.30" evidence="19"/>
<keyword evidence="11 19" id="KW-0460">Magnesium</keyword>
<evidence type="ECO:0000256" key="5">
    <source>
        <dbReference type="ARBA" id="ARBA00022692"/>
    </source>
</evidence>
<dbReference type="PROSITE" id="PS00107">
    <property type="entry name" value="PROTEIN_KINASE_ATP"/>
    <property type="match status" value="1"/>
</dbReference>
<dbReference type="GO" id="GO:0070724">
    <property type="term" value="C:BMP receptor complex"/>
    <property type="evidence" value="ECO:0007669"/>
    <property type="project" value="TreeGrafter"/>
</dbReference>
<keyword evidence="9 19" id="KW-0418">Kinase</keyword>
<organism evidence="23 24">
    <name type="scientific">Ceutorhynchus assimilis</name>
    <name type="common">cabbage seed weevil</name>
    <dbReference type="NCBI Taxonomy" id="467358"/>
    <lineage>
        <taxon>Eukaryota</taxon>
        <taxon>Metazoa</taxon>
        <taxon>Ecdysozoa</taxon>
        <taxon>Arthropoda</taxon>
        <taxon>Hexapoda</taxon>
        <taxon>Insecta</taxon>
        <taxon>Pterygota</taxon>
        <taxon>Neoptera</taxon>
        <taxon>Endopterygota</taxon>
        <taxon>Coleoptera</taxon>
        <taxon>Polyphaga</taxon>
        <taxon>Cucujiformia</taxon>
        <taxon>Curculionidae</taxon>
        <taxon>Ceutorhynchinae</taxon>
        <taxon>Ceutorhynchus</taxon>
    </lineage>
</organism>
<gene>
    <name evidence="23" type="ORF">CEUTPL_LOCUS6202</name>
</gene>
<dbReference type="CDD" id="cd14142">
    <property type="entry name" value="STKc_ACVR1_ALK1"/>
    <property type="match status" value="1"/>
</dbReference>